<dbReference type="EMBL" id="CAFBMR010000044">
    <property type="protein sequence ID" value="CAB4916466.1"/>
    <property type="molecule type" value="Genomic_DNA"/>
</dbReference>
<dbReference type="AlphaFoldDB" id="A0A6J7HC39"/>
<gene>
    <name evidence="1" type="ORF">UFOPK3610_01158</name>
</gene>
<organism evidence="1">
    <name type="scientific">freshwater metagenome</name>
    <dbReference type="NCBI Taxonomy" id="449393"/>
    <lineage>
        <taxon>unclassified sequences</taxon>
        <taxon>metagenomes</taxon>
        <taxon>ecological metagenomes</taxon>
    </lineage>
</organism>
<reference evidence="1" key="1">
    <citation type="submission" date="2020-05" db="EMBL/GenBank/DDBJ databases">
        <authorList>
            <person name="Chiriac C."/>
            <person name="Salcher M."/>
            <person name="Ghai R."/>
            <person name="Kavagutti S V."/>
        </authorList>
    </citation>
    <scope>NUCLEOTIDE SEQUENCE</scope>
</reference>
<proteinExistence type="predicted"/>
<sequence>MLVEPTEPRERIVLECTRVCDRLRTLNSSRLATIADDTHDIAQRILLLDLRLEGRPVRDLPRLGDEVLEAQLRVVVADLLAVAGPNDDAVLAEAADALTDLRKSLP</sequence>
<evidence type="ECO:0000313" key="1">
    <source>
        <dbReference type="EMBL" id="CAB4916466.1"/>
    </source>
</evidence>
<name>A0A6J7HC39_9ZZZZ</name>
<protein>
    <submittedName>
        <fullName evidence="1">Unannotated protein</fullName>
    </submittedName>
</protein>
<accession>A0A6J7HC39</accession>